<dbReference type="Gene3D" id="1.25.40.10">
    <property type="entry name" value="Tetratricopeptide repeat domain"/>
    <property type="match status" value="1"/>
</dbReference>
<dbReference type="GO" id="GO:0003677">
    <property type="term" value="F:DNA binding"/>
    <property type="evidence" value="ECO:0007669"/>
    <property type="project" value="InterPro"/>
</dbReference>
<name>A0A1I1JHP5_9ACTN</name>
<dbReference type="CDD" id="cd06170">
    <property type="entry name" value="LuxR_C_like"/>
    <property type="match status" value="1"/>
</dbReference>
<dbReference type="Proteomes" id="UP000198832">
    <property type="component" value="Unassembled WGS sequence"/>
</dbReference>
<dbReference type="PROSITE" id="PS50043">
    <property type="entry name" value="HTH_LUXR_2"/>
    <property type="match status" value="1"/>
</dbReference>
<dbReference type="STRING" id="574651.SAMN04487968_10719"/>
<evidence type="ECO:0000313" key="5">
    <source>
        <dbReference type="Proteomes" id="UP000198832"/>
    </source>
</evidence>
<dbReference type="SUPFAM" id="SSF48452">
    <property type="entry name" value="TPR-like"/>
    <property type="match status" value="1"/>
</dbReference>
<dbReference type="PANTHER" id="PTHR16305:SF35">
    <property type="entry name" value="TRANSCRIPTIONAL ACTIVATOR DOMAIN"/>
    <property type="match status" value="1"/>
</dbReference>
<dbReference type="SUPFAM" id="SSF52540">
    <property type="entry name" value="P-loop containing nucleoside triphosphate hydrolases"/>
    <property type="match status" value="1"/>
</dbReference>
<dbReference type="InterPro" id="IPR041664">
    <property type="entry name" value="AAA_16"/>
</dbReference>
<reference evidence="4 5" key="1">
    <citation type="submission" date="2016-10" db="EMBL/GenBank/DDBJ databases">
        <authorList>
            <person name="de Groot N.N."/>
        </authorList>
    </citation>
    <scope>NUCLEOTIDE SEQUENCE [LARGE SCALE GENOMIC DNA]</scope>
    <source>
        <strain evidence="4 5">CGMCC 1.7056</strain>
    </source>
</reference>
<keyword evidence="2" id="KW-0067">ATP-binding</keyword>
<accession>A0A1I1JHP5</accession>
<dbReference type="GO" id="GO:0006355">
    <property type="term" value="P:regulation of DNA-templated transcription"/>
    <property type="evidence" value="ECO:0007669"/>
    <property type="project" value="InterPro"/>
</dbReference>
<dbReference type="PRINTS" id="PR00038">
    <property type="entry name" value="HTHLUXR"/>
</dbReference>
<dbReference type="GO" id="GO:0004016">
    <property type="term" value="F:adenylate cyclase activity"/>
    <property type="evidence" value="ECO:0007669"/>
    <property type="project" value="TreeGrafter"/>
</dbReference>
<proteinExistence type="predicted"/>
<dbReference type="PANTHER" id="PTHR16305">
    <property type="entry name" value="TESTICULAR SOLUBLE ADENYLYL CYCLASE"/>
    <property type="match status" value="1"/>
</dbReference>
<dbReference type="Gene3D" id="3.40.50.300">
    <property type="entry name" value="P-loop containing nucleotide triphosphate hydrolases"/>
    <property type="match status" value="1"/>
</dbReference>
<keyword evidence="5" id="KW-1185">Reference proteome</keyword>
<gene>
    <name evidence="4" type="ORF">SAMN04487968_10719</name>
</gene>
<organism evidence="4 5">
    <name type="scientific">Nocardioides terrae</name>
    <dbReference type="NCBI Taxonomy" id="574651"/>
    <lineage>
        <taxon>Bacteria</taxon>
        <taxon>Bacillati</taxon>
        <taxon>Actinomycetota</taxon>
        <taxon>Actinomycetes</taxon>
        <taxon>Propionibacteriales</taxon>
        <taxon>Nocardioidaceae</taxon>
        <taxon>Nocardioides</taxon>
    </lineage>
</organism>
<dbReference type="RefSeq" id="WP_091123431.1">
    <property type="nucleotide sequence ID" value="NZ_FOLB01000007.1"/>
</dbReference>
<evidence type="ECO:0000313" key="4">
    <source>
        <dbReference type="EMBL" id="SFC48149.1"/>
    </source>
</evidence>
<evidence type="ECO:0000256" key="1">
    <source>
        <dbReference type="ARBA" id="ARBA00022741"/>
    </source>
</evidence>
<dbReference type="InterPro" id="IPR027417">
    <property type="entry name" value="P-loop_NTPase"/>
</dbReference>
<dbReference type="AlphaFoldDB" id="A0A1I1JHP5"/>
<sequence>MVARLLERADELTALASAARSAARGRGSTLLVHGEAGIGKSALVRSLHSRLPAEGRLLVGYCDALSTPRALGPLKDLTGSVGRVLTDALRSGERDAVMPALYDELAGGAPAVLVVEDAHWADEATVDTLRYLARRIEQLPVALVLTYRDEELANGHPLGQLLGDLGHADGVARLPLARLSSEAVAALAEGSDLDPQSLHTLTDGNPYLVTELLASADGRAVPASVVDGVLGRLHRLPADVQALVEQLAVLPGAVGHELVDVLAAGGWSGLVEAEDAGLVRVVGGAVAFRHELTRRAVVDALSGARRVELDRRALRALEQRADSDLSQLVHHAVECGDVDAVVRHGPSAAREASASGAHRESVAHYRTVMAHELRFEPHERARLWEELAVELYTIGVGSEIVGAQQHAVALYRSLADPRGLAISLRWLSRLCWFAGDRRGAVEAAQECTHVATGAGDEGLLAMALSNESQLAMLGNDNEFAIRLAEQATILARRVGDAQVLAHALNNRGSAMFRLGRDGMQPLQESIAVARRVGDHEDACRAYVNLAWSLLDDDRVREAEPLLREGLALAERVEFLGFWQYLRAVWARLRLAQGHWEEAVRAAAEASPENQQAYSVSLGVRATVAARTGSDVDAVETARQGWAVATHLGELQRTGPMAAVGLEVADLTGVAPVPADDLAEVYADARRLGDPALQAVLAYRLGVAGRPVGRAELEDLVADRPSAYALQALGRAEEAARLWREAGCPYEEAVALAESSDTDRLLAGLAILDGLGAAPMARRVRQRLRERGMTSVPRGPGATTRANPAGLTARQLEVLELVAQGCTNADIAARLVLSVRTVDSHVAAVLQKLGVTTRQEAADAYRALVVPKPRPAADVGSRPARSR</sequence>
<dbReference type="GO" id="GO:0005524">
    <property type="term" value="F:ATP binding"/>
    <property type="evidence" value="ECO:0007669"/>
    <property type="project" value="UniProtKB-KW"/>
</dbReference>
<dbReference type="PROSITE" id="PS00622">
    <property type="entry name" value="HTH_LUXR_1"/>
    <property type="match status" value="1"/>
</dbReference>
<dbReference type="InterPro" id="IPR000792">
    <property type="entry name" value="Tscrpt_reg_LuxR_C"/>
</dbReference>
<dbReference type="GO" id="GO:0005737">
    <property type="term" value="C:cytoplasm"/>
    <property type="evidence" value="ECO:0007669"/>
    <property type="project" value="TreeGrafter"/>
</dbReference>
<keyword evidence="1" id="KW-0547">Nucleotide-binding</keyword>
<feature type="domain" description="HTH luxR-type" evidence="3">
    <location>
        <begin position="799"/>
        <end position="864"/>
    </location>
</feature>
<dbReference type="Gene3D" id="1.10.10.10">
    <property type="entry name" value="Winged helix-like DNA-binding domain superfamily/Winged helix DNA-binding domain"/>
    <property type="match status" value="1"/>
</dbReference>
<dbReference type="EMBL" id="FOLB01000007">
    <property type="protein sequence ID" value="SFC48149.1"/>
    <property type="molecule type" value="Genomic_DNA"/>
</dbReference>
<evidence type="ECO:0000256" key="2">
    <source>
        <dbReference type="ARBA" id="ARBA00022840"/>
    </source>
</evidence>
<evidence type="ECO:0000259" key="3">
    <source>
        <dbReference type="PROSITE" id="PS50043"/>
    </source>
</evidence>
<dbReference type="Pfam" id="PF13191">
    <property type="entry name" value="AAA_16"/>
    <property type="match status" value="1"/>
</dbReference>
<protein>
    <submittedName>
        <fullName evidence="4">Predicted ATPase</fullName>
    </submittedName>
</protein>
<dbReference type="InterPro" id="IPR011990">
    <property type="entry name" value="TPR-like_helical_dom_sf"/>
</dbReference>
<dbReference type="InterPro" id="IPR016032">
    <property type="entry name" value="Sig_transdc_resp-reg_C-effctor"/>
</dbReference>
<dbReference type="SUPFAM" id="SSF46894">
    <property type="entry name" value="C-terminal effector domain of the bipartite response regulators"/>
    <property type="match status" value="1"/>
</dbReference>
<dbReference type="Pfam" id="PF00196">
    <property type="entry name" value="GerE"/>
    <property type="match status" value="1"/>
</dbReference>
<dbReference type="SMART" id="SM00421">
    <property type="entry name" value="HTH_LUXR"/>
    <property type="match status" value="1"/>
</dbReference>
<dbReference type="InterPro" id="IPR036388">
    <property type="entry name" value="WH-like_DNA-bd_sf"/>
</dbReference>
<dbReference type="OrthoDB" id="5476461at2"/>